<evidence type="ECO:0000256" key="16">
    <source>
        <dbReference type="PROSITE-ProRule" id="PRU00282"/>
    </source>
</evidence>
<accession>A0A8C5GCZ4</accession>
<proteinExistence type="inferred from homology"/>
<evidence type="ECO:0000256" key="7">
    <source>
        <dbReference type="ARBA" id="ARBA00022989"/>
    </source>
</evidence>
<dbReference type="PROSITE" id="PS50920">
    <property type="entry name" value="SOLCAR"/>
    <property type="match status" value="2"/>
</dbReference>
<feature type="repeat" description="Solcar" evidence="16">
    <location>
        <begin position="137"/>
        <end position="221"/>
    </location>
</feature>
<keyword evidence="3 17" id="KW-0813">Transport</keyword>
<keyword evidence="4 16" id="KW-0812">Transmembrane</keyword>
<reference evidence="18" key="3">
    <citation type="submission" date="2025-09" db="UniProtKB">
        <authorList>
            <consortium name="Ensembl"/>
        </authorList>
    </citation>
    <scope>IDENTIFICATION</scope>
</reference>
<evidence type="ECO:0000256" key="12">
    <source>
        <dbReference type="ARBA" id="ARBA00031327"/>
    </source>
</evidence>
<organism evidence="18 19">
    <name type="scientific">Gouania willdenowi</name>
    <name type="common">Blunt-snouted clingfish</name>
    <name type="synonym">Lepadogaster willdenowi</name>
    <dbReference type="NCBI Taxonomy" id="441366"/>
    <lineage>
        <taxon>Eukaryota</taxon>
        <taxon>Metazoa</taxon>
        <taxon>Chordata</taxon>
        <taxon>Craniata</taxon>
        <taxon>Vertebrata</taxon>
        <taxon>Euteleostomi</taxon>
        <taxon>Actinopterygii</taxon>
        <taxon>Neopterygii</taxon>
        <taxon>Teleostei</taxon>
        <taxon>Neoteleostei</taxon>
        <taxon>Acanthomorphata</taxon>
        <taxon>Ovalentaria</taxon>
        <taxon>Blenniimorphae</taxon>
        <taxon>Blenniiformes</taxon>
        <taxon>Gobiesocoidei</taxon>
        <taxon>Gobiesocidae</taxon>
        <taxon>Gobiesocinae</taxon>
        <taxon>Gouania</taxon>
    </lineage>
</organism>
<evidence type="ECO:0000256" key="14">
    <source>
        <dbReference type="ARBA" id="ARBA00045773"/>
    </source>
</evidence>
<keyword evidence="6" id="KW-0999">Mitochondrion inner membrane</keyword>
<reference evidence="18" key="2">
    <citation type="submission" date="2025-08" db="UniProtKB">
        <authorList>
            <consortium name="Ensembl"/>
        </authorList>
    </citation>
    <scope>IDENTIFICATION</scope>
</reference>
<evidence type="ECO:0000256" key="5">
    <source>
        <dbReference type="ARBA" id="ARBA00022737"/>
    </source>
</evidence>
<dbReference type="GO" id="GO:0005743">
    <property type="term" value="C:mitochondrial inner membrane"/>
    <property type="evidence" value="ECO:0007669"/>
    <property type="project" value="UniProtKB-SubCell"/>
</dbReference>
<evidence type="ECO:0000313" key="18">
    <source>
        <dbReference type="Ensembl" id="ENSGWIP00000028473.1"/>
    </source>
</evidence>
<dbReference type="Gene3D" id="1.50.40.10">
    <property type="entry name" value="Mitochondrial carrier domain"/>
    <property type="match status" value="1"/>
</dbReference>
<evidence type="ECO:0000256" key="10">
    <source>
        <dbReference type="ARBA" id="ARBA00024212"/>
    </source>
</evidence>
<reference evidence="18" key="1">
    <citation type="submission" date="2020-06" db="EMBL/GenBank/DDBJ databases">
        <authorList>
            <consortium name="Wellcome Sanger Institute Data Sharing"/>
        </authorList>
    </citation>
    <scope>NUCLEOTIDE SEQUENCE [LARGE SCALE GENOMIC DNA]</scope>
</reference>
<evidence type="ECO:0000256" key="17">
    <source>
        <dbReference type="RuleBase" id="RU000488"/>
    </source>
</evidence>
<dbReference type="InterPro" id="IPR044677">
    <property type="entry name" value="SLC25A3/Pic2/Mir1-like"/>
</dbReference>
<evidence type="ECO:0000256" key="6">
    <source>
        <dbReference type="ARBA" id="ARBA00022792"/>
    </source>
</evidence>
<gene>
    <name evidence="18" type="primary">slc25a3</name>
</gene>
<dbReference type="InterPro" id="IPR023395">
    <property type="entry name" value="MCP_dom_sf"/>
</dbReference>
<keyword evidence="19" id="KW-1185">Reference proteome</keyword>
<evidence type="ECO:0000256" key="9">
    <source>
        <dbReference type="ARBA" id="ARBA00023136"/>
    </source>
</evidence>
<name>A0A8C5GCZ4_GOUWI</name>
<keyword evidence="5" id="KW-0677">Repeat</keyword>
<dbReference type="GO" id="GO:0005315">
    <property type="term" value="F:phosphate transmembrane transporter activity"/>
    <property type="evidence" value="ECO:0007669"/>
    <property type="project" value="InterPro"/>
</dbReference>
<keyword evidence="8" id="KW-0496">Mitochondrion</keyword>
<dbReference type="AlphaFoldDB" id="A0A8C5GCZ4"/>
<dbReference type="Ensembl" id="ENSGWIT00000031052.1">
    <property type="protein sequence ID" value="ENSGWIP00000028473.1"/>
    <property type="gene ID" value="ENSGWIG00000014710.1"/>
</dbReference>
<keyword evidence="9 16" id="KW-0472">Membrane</keyword>
<feature type="repeat" description="Solcar" evidence="16">
    <location>
        <begin position="36"/>
        <end position="124"/>
    </location>
</feature>
<evidence type="ECO:0000256" key="11">
    <source>
        <dbReference type="ARBA" id="ARBA00024242"/>
    </source>
</evidence>
<dbReference type="PANTHER" id="PTHR45671">
    <property type="entry name" value="SOLUTE CARRIER FAMILY 25 (MITOCHONDRIAL CARRIER PHOSPHATE CARRIER), MEMBER 3, LIKE-RELATED-RELATED"/>
    <property type="match status" value="1"/>
</dbReference>
<sequence length="302" mass="33954">IKNLLTGECNTHTHAVTQQLSCLSSEGDSCEFGSQKYFLLCGFGGILSCGTTHTAVVPLDLVKCRMQVCNHVNPDKYKSIGNGFAVTVREDGFRGLAKGWAPTFIGYSMQGLCKFGFYEVFKVFYSDLLGEENTYLWRTSLYLAASASAEFFADIALAPMEAAKVRIQTQPGYANTLRQCAPKMYAEEGLWAFYKGVVPLWMRQIPYTMMKFACFERTVETLYKYVVPKPRSECSKPEQLVVTFVAGYIGVWKGLVARIIMIGTLTALQWFIYDSVKVYFRLPRPPPPEMPESLKKKLGLTE</sequence>
<evidence type="ECO:0000256" key="3">
    <source>
        <dbReference type="ARBA" id="ARBA00022448"/>
    </source>
</evidence>
<evidence type="ECO:0000256" key="13">
    <source>
        <dbReference type="ARBA" id="ARBA00035382"/>
    </source>
</evidence>
<keyword evidence="7" id="KW-1133">Transmembrane helix</keyword>
<evidence type="ECO:0000313" key="19">
    <source>
        <dbReference type="Proteomes" id="UP000694680"/>
    </source>
</evidence>
<evidence type="ECO:0000256" key="8">
    <source>
        <dbReference type="ARBA" id="ARBA00023128"/>
    </source>
</evidence>
<dbReference type="PANTHER" id="PTHR45671:SF10">
    <property type="entry name" value="SOLUTE CARRIER FAMILY 25 MEMBER 3"/>
    <property type="match status" value="1"/>
</dbReference>
<comment type="catalytic activity">
    <reaction evidence="15">
        <text>phosphate(in) + H(+)(in) = phosphate(out) + H(+)(out)</text>
        <dbReference type="Rhea" id="RHEA:29939"/>
        <dbReference type="ChEBI" id="CHEBI:15378"/>
        <dbReference type="ChEBI" id="CHEBI:43474"/>
    </reaction>
    <physiologicalReaction direction="right-to-left" evidence="15">
        <dbReference type="Rhea" id="RHEA:29941"/>
    </physiologicalReaction>
</comment>
<comment type="subcellular location">
    <subcellularLocation>
        <location evidence="1">Mitochondrion inner membrane</location>
        <topology evidence="1">Multi-pass membrane protein</topology>
    </subcellularLocation>
</comment>
<dbReference type="Proteomes" id="UP000694680">
    <property type="component" value="Chromosome 6"/>
</dbReference>
<dbReference type="Pfam" id="PF00153">
    <property type="entry name" value="Mito_carr"/>
    <property type="match status" value="2"/>
</dbReference>
<dbReference type="InterPro" id="IPR018108">
    <property type="entry name" value="MCP_transmembrane"/>
</dbReference>
<evidence type="ECO:0000256" key="4">
    <source>
        <dbReference type="ARBA" id="ARBA00022692"/>
    </source>
</evidence>
<comment type="subunit">
    <text evidence="10">Interacts with PPIF; the interaction is impaired by CsA.</text>
</comment>
<dbReference type="GO" id="GO:1990547">
    <property type="term" value="P:mitochondrial phosphate ion transmembrane transport"/>
    <property type="evidence" value="ECO:0007669"/>
    <property type="project" value="InterPro"/>
</dbReference>
<dbReference type="SUPFAM" id="SSF103506">
    <property type="entry name" value="Mitochondrial carrier"/>
    <property type="match status" value="1"/>
</dbReference>
<comment type="function">
    <text evidence="14">Inorganic ion transporter that transports phosphate or copper ions across the mitochondrial inner membrane into the matrix compartment. Mediates proton-coupled symport of phosphate ions necessary for mitochondrial oxidative phosphorylation of ADP to ATP. Transports copper ions probably in the form of anionic copper(I) complexes to maintain mitochondrial matrix copper pool and to supply copper for cytochrome C oxidase complex assembly. May also play a role in regulation of the mitochondrial permeability transition pore (mPTP).</text>
</comment>
<evidence type="ECO:0000256" key="1">
    <source>
        <dbReference type="ARBA" id="ARBA00004448"/>
    </source>
</evidence>
<evidence type="ECO:0000256" key="15">
    <source>
        <dbReference type="ARBA" id="ARBA00049011"/>
    </source>
</evidence>
<comment type="similarity">
    <text evidence="2 17">Belongs to the mitochondrial carrier (TC 2.A.29) family.</text>
</comment>
<evidence type="ECO:0000256" key="2">
    <source>
        <dbReference type="ARBA" id="ARBA00006375"/>
    </source>
</evidence>
<protein>
    <recommendedName>
        <fullName evidence="11">Solute carrier family 25 member 3</fullName>
    </recommendedName>
    <alternativeName>
        <fullName evidence="13">Phosphate carrier protein, mitochondrial</fullName>
    </alternativeName>
    <alternativeName>
        <fullName evidence="12">Phosphate transport protein</fullName>
    </alternativeName>
</protein>